<evidence type="ECO:0000256" key="4">
    <source>
        <dbReference type="ARBA" id="ARBA00022840"/>
    </source>
</evidence>
<evidence type="ECO:0000256" key="1">
    <source>
        <dbReference type="ARBA" id="ARBA00022741"/>
    </source>
</evidence>
<name>A0A9K3CQR9_9EUKA</name>
<keyword evidence="4" id="KW-0067">ATP-binding</keyword>
<dbReference type="CDD" id="cd18795">
    <property type="entry name" value="SF2_C_Ski2"/>
    <property type="match status" value="1"/>
</dbReference>
<comment type="caution">
    <text evidence="8">The sequence shown here is derived from an EMBL/GenBank/DDBJ whole genome shotgun (WGS) entry which is preliminary data.</text>
</comment>
<dbReference type="InterPro" id="IPR014001">
    <property type="entry name" value="Helicase_ATP-bd"/>
</dbReference>
<dbReference type="GO" id="GO:0004386">
    <property type="term" value="F:helicase activity"/>
    <property type="evidence" value="ECO:0007669"/>
    <property type="project" value="UniProtKB-KW"/>
</dbReference>
<feature type="compositionally biased region" description="Basic and acidic residues" evidence="5">
    <location>
        <begin position="31"/>
        <end position="48"/>
    </location>
</feature>
<dbReference type="Proteomes" id="UP000265618">
    <property type="component" value="Unassembled WGS sequence"/>
</dbReference>
<dbReference type="EMBL" id="BDIP01000212">
    <property type="protein sequence ID" value="GIQ80648.1"/>
    <property type="molecule type" value="Genomic_DNA"/>
</dbReference>
<dbReference type="PROSITE" id="PS51192">
    <property type="entry name" value="HELICASE_ATP_BIND_1"/>
    <property type="match status" value="1"/>
</dbReference>
<dbReference type="SUPFAM" id="SSF158702">
    <property type="entry name" value="Sec63 N-terminal domain-like"/>
    <property type="match status" value="1"/>
</dbReference>
<dbReference type="AlphaFoldDB" id="A0A9K3CQR9"/>
<dbReference type="Gene3D" id="1.10.3380.20">
    <property type="match status" value="1"/>
</dbReference>
<proteinExistence type="predicted"/>
<dbReference type="PANTHER" id="PTHR47961:SF6">
    <property type="entry name" value="DNA-DIRECTED DNA POLYMERASE"/>
    <property type="match status" value="1"/>
</dbReference>
<evidence type="ECO:0000313" key="8">
    <source>
        <dbReference type="EMBL" id="GIQ80648.1"/>
    </source>
</evidence>
<dbReference type="InterPro" id="IPR027417">
    <property type="entry name" value="P-loop_NTPase"/>
</dbReference>
<evidence type="ECO:0000256" key="5">
    <source>
        <dbReference type="SAM" id="MobiDB-lite"/>
    </source>
</evidence>
<dbReference type="SUPFAM" id="SSF52540">
    <property type="entry name" value="P-loop containing nucleoside triphosphate hydrolases"/>
    <property type="match status" value="2"/>
</dbReference>
<dbReference type="InterPro" id="IPR050474">
    <property type="entry name" value="Hel308_SKI2-like"/>
</dbReference>
<dbReference type="InterPro" id="IPR011545">
    <property type="entry name" value="DEAD/DEAH_box_helicase_dom"/>
</dbReference>
<evidence type="ECO:0000256" key="3">
    <source>
        <dbReference type="ARBA" id="ARBA00022806"/>
    </source>
</evidence>
<dbReference type="GO" id="GO:0003676">
    <property type="term" value="F:nucleic acid binding"/>
    <property type="evidence" value="ECO:0007669"/>
    <property type="project" value="InterPro"/>
</dbReference>
<protein>
    <submittedName>
        <fullName evidence="8">Uncharacterized protein</fullName>
    </submittedName>
</protein>
<keyword evidence="9" id="KW-1185">Reference proteome</keyword>
<organism evidence="8 9">
    <name type="scientific">Kipferlia bialata</name>
    <dbReference type="NCBI Taxonomy" id="797122"/>
    <lineage>
        <taxon>Eukaryota</taxon>
        <taxon>Metamonada</taxon>
        <taxon>Carpediemonas-like organisms</taxon>
        <taxon>Kipferlia</taxon>
    </lineage>
</organism>
<sequence length="1029" mass="113231">MGEDEREEREREERECKEGLALCLPDWEAEAKKADERERQKEREKFLESDPLEDGFVASNLIIPSPTSDVCDDTGVVEHWSTKSRLVDTAAVAEIPRPNLTQMNTQLQTQLEVYPPPPKRGMDLEVKRQREEERRKREAEREKERERVAFVEKERTRLFNDAGASAITTPAVWIPFEDRAFGLSNDLLQKLRMSGVRGLFQWQQEILSAQCGRHVPTPLASNLIVSAPTSAGKSLIGKIAVLRCVTMGHHAIVTVPFVSLAAQTTKGYSRIVPEGVPVYNVSGSRKPPPWSKAPCVLVCTPEKGHSVLDAYFLANRGTSIGVVVVDELHQVGEDSERAATLEMFLSRLVSHAEYSTTAHGWLRPDIRILGMSATLSNTQEVAHWLRAGTFETTFRPTNLRIYSVNKNGEVHDSKSVYKGVVKEYINIREALYIAQQKKGGSQRSQSRSKAPALSVAESLCMSDHKTLAFCSSRAKCETFGGTVARLRKQFKPTPPQSVLQARHTLAQEMMAVHGIEDKVLREMVMGGVCYHHAGLLTAQKELVELAFSSGVLDVLSATSTLAAGVNLPARRVVITSPSMGRVSDMLSASSLTQMCGRAGRAGFDPCGDAFICHPGDRHNMASLLDGKESNPLEPISDPLGLSEEITSCLSGSFRHTASSYMVRHPKEKVGEILSVAMRLYGTSRVLVGLRHVCKCTLSYQQDQYALLKSVLAVLLDAGSTLLSKSLHAAMIPKAFCMSPLHLNMECDPAKLVIDVRDAQGGTLTEIAEAASNARVSVYDALHLQHRFSRALSAGILCGSDVHVLALGMPIVRRKDGDRDVSGDGLLRPDMQIVERMLDKGQSGKELMAIFTALGVTDDYMRCKFRHSYITDDAMESGLWLVWNALVMASVLRETPDAVTCNTFRIKFGDLQRLKLSVGKGVATCSRLAEELRHWQLQALFEMMTRRIQEGTLPDILSLLRIRGVGPGRARALRRGGIRTPVDIVSLGDTGIVELLGTTLGVAPLKEAGVILRAAMEIVAQDAREEEAKQ</sequence>
<accession>A0A9K3CQR9</accession>
<dbReference type="Pfam" id="PF00271">
    <property type="entry name" value="Helicase_C"/>
    <property type="match status" value="1"/>
</dbReference>
<dbReference type="PROSITE" id="PS51194">
    <property type="entry name" value="HELICASE_CTER"/>
    <property type="match status" value="1"/>
</dbReference>
<feature type="domain" description="Helicase C-terminal" evidence="7">
    <location>
        <begin position="454"/>
        <end position="643"/>
    </location>
</feature>
<dbReference type="InterPro" id="IPR001650">
    <property type="entry name" value="Helicase_C-like"/>
</dbReference>
<dbReference type="GO" id="GO:0005524">
    <property type="term" value="F:ATP binding"/>
    <property type="evidence" value="ECO:0007669"/>
    <property type="project" value="UniProtKB-KW"/>
</dbReference>
<dbReference type="SMART" id="SM00487">
    <property type="entry name" value="DEXDc"/>
    <property type="match status" value="1"/>
</dbReference>
<dbReference type="GO" id="GO:0016787">
    <property type="term" value="F:hydrolase activity"/>
    <property type="evidence" value="ECO:0007669"/>
    <property type="project" value="UniProtKB-KW"/>
</dbReference>
<evidence type="ECO:0000313" key="9">
    <source>
        <dbReference type="Proteomes" id="UP000265618"/>
    </source>
</evidence>
<dbReference type="PANTHER" id="PTHR47961">
    <property type="entry name" value="DNA POLYMERASE THETA, PUTATIVE (AFU_ORTHOLOGUE AFUA_1G05260)-RELATED"/>
    <property type="match status" value="1"/>
</dbReference>
<dbReference type="OrthoDB" id="2320933at2759"/>
<keyword evidence="3" id="KW-0347">Helicase</keyword>
<dbReference type="Pfam" id="PF00270">
    <property type="entry name" value="DEAD"/>
    <property type="match status" value="1"/>
</dbReference>
<feature type="region of interest" description="Disordered" evidence="5">
    <location>
        <begin position="112"/>
        <end position="143"/>
    </location>
</feature>
<keyword evidence="2" id="KW-0378">Hydrolase</keyword>
<dbReference type="Gene3D" id="3.40.50.300">
    <property type="entry name" value="P-loop containing nucleotide triphosphate hydrolases"/>
    <property type="match status" value="2"/>
</dbReference>
<feature type="domain" description="Helicase ATP-binding" evidence="6">
    <location>
        <begin position="214"/>
        <end position="393"/>
    </location>
</feature>
<feature type="region of interest" description="Disordered" evidence="5">
    <location>
        <begin position="31"/>
        <end position="51"/>
    </location>
</feature>
<gene>
    <name evidence="8" type="ORF">KIPB_001479</name>
</gene>
<dbReference type="SMART" id="SM00490">
    <property type="entry name" value="HELICc"/>
    <property type="match status" value="1"/>
</dbReference>
<feature type="compositionally biased region" description="Basic and acidic residues" evidence="5">
    <location>
        <begin position="120"/>
        <end position="143"/>
    </location>
</feature>
<evidence type="ECO:0000259" key="6">
    <source>
        <dbReference type="PROSITE" id="PS51192"/>
    </source>
</evidence>
<keyword evidence="1" id="KW-0547">Nucleotide-binding</keyword>
<reference evidence="8 9" key="1">
    <citation type="journal article" date="2018" name="PLoS ONE">
        <title>The draft genome of Kipferlia bialata reveals reductive genome evolution in fornicate parasites.</title>
        <authorList>
            <person name="Tanifuji G."/>
            <person name="Takabayashi S."/>
            <person name="Kume K."/>
            <person name="Takagi M."/>
            <person name="Nakayama T."/>
            <person name="Kamikawa R."/>
            <person name="Inagaki Y."/>
            <person name="Hashimoto T."/>
        </authorList>
    </citation>
    <scope>NUCLEOTIDE SEQUENCE [LARGE SCALE GENOMIC DNA]</scope>
    <source>
        <strain evidence="8">NY0173</strain>
    </source>
</reference>
<evidence type="ECO:0000259" key="7">
    <source>
        <dbReference type="PROSITE" id="PS51194"/>
    </source>
</evidence>
<evidence type="ECO:0000256" key="2">
    <source>
        <dbReference type="ARBA" id="ARBA00022801"/>
    </source>
</evidence>